<dbReference type="Proteomes" id="UP000286075">
    <property type="component" value="Unassembled WGS sequence"/>
</dbReference>
<protein>
    <recommendedName>
        <fullName evidence="4">YD repeat-containing protein</fullName>
    </recommendedName>
</protein>
<evidence type="ECO:0000256" key="1">
    <source>
        <dbReference type="SAM" id="SignalP"/>
    </source>
</evidence>
<dbReference type="AlphaFoldDB" id="A0A413GZV6"/>
<dbReference type="NCBIfam" id="TIGR01643">
    <property type="entry name" value="YD_repeat_2x"/>
    <property type="match status" value="1"/>
</dbReference>
<gene>
    <name evidence="2" type="ORF">DXA68_19410</name>
</gene>
<feature type="signal peptide" evidence="1">
    <location>
        <begin position="1"/>
        <end position="19"/>
    </location>
</feature>
<dbReference type="InterPro" id="IPR031325">
    <property type="entry name" value="RHS_repeat"/>
</dbReference>
<dbReference type="OrthoDB" id="9814627at2"/>
<comment type="caution">
    <text evidence="2">The sequence shown here is derived from an EMBL/GenBank/DDBJ whole genome shotgun (WGS) entry which is preliminary data.</text>
</comment>
<dbReference type="Pfam" id="PF05593">
    <property type="entry name" value="RHS_repeat"/>
    <property type="match status" value="1"/>
</dbReference>
<evidence type="ECO:0008006" key="4">
    <source>
        <dbReference type="Google" id="ProtNLM"/>
    </source>
</evidence>
<evidence type="ECO:0000313" key="2">
    <source>
        <dbReference type="EMBL" id="RGX76608.1"/>
    </source>
</evidence>
<sequence length="1114" mass="125034">MKQLLVSLFFCGLVVNGYAQNNGQDSYINIQAPTIASFMKYIDHPVGLFHGNPEISHTLYILKDGAVELPITLQYNTSGIKVAEEASQVGLGWNLDAGGMIVQSAVGRLDEEADYNITYTSDYPQGSFPAYTNAFSRLDDIKIYETYYKKATEARLQPDVFYFSFPGGSGKFFIDYRNGSAHQIDASRPLKIENQGSYEQWQITTEDGTQHLFGALPKDWQEGDGAMNPVSRTFLLSSSIYPNRQVVRYTYETKDNVIFSRSENGEHIVQQCGSLVANMQCGTPPKVTSLKTQSKEVLLKSITTDNYIVEFKMSNRVDLSSSQKLDTIVIKARSASQWSSSERKICFDYTYFESAVGGNTWSSPLQDTNGFFELNHLNKRLKLDAVYEVDALRKKTNRLSFDYYNPTGLPPKTSFAVDYWGYYNGQRQNQYMIPDFSNLHWNQGTNAVLHQAGYVGNRACNPEYLHNGMLRSVQYATGGMAIYSYEPHEYQSDKFVPSCDEIQQLSFTTVSSILSLRDRNVPTDQTNGSFRVNIGDRVKIKLHISNGLNTWSEMAGSFYTLLFTPTGGAMRTYHTETFDLSSVSGSYLNRTLLFTVQEAGSFHFIISLPNALGDQSDMHSKHADFTGDVYVIDASMETRGYNRGGGVRVKTVNHFETSSTSVPPVLSYTYEYPATGGVLFTPIAFHREYKTLAYCQVSPGAWSTNLNYGSNGIELSLSSNNFHSAPYSTVGTAVCYPDVKVRKTRFGASQGYTIHTFRIANEISTECSYQLPEVGSGKPLSTKYYNESGALLKSESYNYGVVQKHFYSGVTITDYFNRSPRFYTVGSHYLIRISGGYEYDNYMGRYISLIYGIKSQSCLLKSKTVYQDSVTTTTTYKYDDHSQLKNESVTDSNGKVCSTSYTYPYDFSFAPYTMMTAKNFLAYPVEVKQLVDGKLANSKLIQYEVFGNKYLPKSITRGKIINLVDDTVTFSSAGASSTYYPASDVTYLKYDTYGNPVHINVKGEDIVYVWGYRYQYPIAEIRKSSYSAIQSALGCTPESLSSMVTPSSLVTTLRTKLPEAPVTTYTYTPLLGMKAMTSPNGEVTSFEYDSFGRLTKILDNDGKTVEEYDYHYKD</sequence>
<accession>A0A413GZV6</accession>
<name>A0A413GZV6_9BACE</name>
<organism evidence="2 3">
    <name type="scientific">Bacteroides stercorirosoris</name>
    <dbReference type="NCBI Taxonomy" id="871324"/>
    <lineage>
        <taxon>Bacteria</taxon>
        <taxon>Pseudomonadati</taxon>
        <taxon>Bacteroidota</taxon>
        <taxon>Bacteroidia</taxon>
        <taxon>Bacteroidales</taxon>
        <taxon>Bacteroidaceae</taxon>
        <taxon>Bacteroides</taxon>
    </lineage>
</organism>
<dbReference type="RefSeq" id="WP_117988381.1">
    <property type="nucleotide sequence ID" value="NZ_CABMFG010000042.1"/>
</dbReference>
<dbReference type="Gene3D" id="2.180.10.10">
    <property type="entry name" value="RHS repeat-associated core"/>
    <property type="match status" value="1"/>
</dbReference>
<proteinExistence type="predicted"/>
<feature type="chain" id="PRO_5019248487" description="YD repeat-containing protein" evidence="1">
    <location>
        <begin position="20"/>
        <end position="1114"/>
    </location>
</feature>
<keyword evidence="1" id="KW-0732">Signal</keyword>
<reference evidence="2 3" key="1">
    <citation type="submission" date="2018-08" db="EMBL/GenBank/DDBJ databases">
        <title>A genome reference for cultivated species of the human gut microbiota.</title>
        <authorList>
            <person name="Zou Y."/>
            <person name="Xue W."/>
            <person name="Luo G."/>
        </authorList>
    </citation>
    <scope>NUCLEOTIDE SEQUENCE [LARGE SCALE GENOMIC DNA]</scope>
    <source>
        <strain evidence="2 3">OF03-9BH</strain>
    </source>
</reference>
<evidence type="ECO:0000313" key="3">
    <source>
        <dbReference type="Proteomes" id="UP000286075"/>
    </source>
</evidence>
<dbReference type="EMBL" id="QSCF01000042">
    <property type="protein sequence ID" value="RGX76608.1"/>
    <property type="molecule type" value="Genomic_DNA"/>
</dbReference>
<dbReference type="InterPro" id="IPR006530">
    <property type="entry name" value="YD"/>
</dbReference>